<dbReference type="Proteomes" id="UP001333710">
    <property type="component" value="Chromosome"/>
</dbReference>
<feature type="binding site" evidence="6 8">
    <location>
        <position position="60"/>
    </location>
    <ligand>
        <name>substrate</name>
    </ligand>
</feature>
<sequence length="248" mass="28346">MYKLVLIRHGESTWNKENRFTGWHDVDLTDTGVAQAKMAGKLLKENGFSFDLAFTSVLTRAMRTLWIALDEMNELYTPVVRHWRLNERHYGALTGLNKAETAEKHGEDQVKIWRRSFDIPPPAVEESDERFPAHDKRYAGIDPRILPKAESLALTIDRVLPYWHDTIVPEIRGGKKVIIAAHGNSLRALVKYLDDMSDQEVLELNIPTGVPLVYELDENLKPLNKQYLGDPEEIKKMMDAVANQGKSK</sequence>
<dbReference type="KEGG" id="pmaw:MACH26_21170"/>
<dbReference type="AlphaFoldDB" id="A0AA48HKU2"/>
<feature type="binding site" evidence="6 8">
    <location>
        <begin position="87"/>
        <end position="90"/>
    </location>
    <ligand>
        <name>substrate</name>
    </ligand>
</feature>
<evidence type="ECO:0000256" key="2">
    <source>
        <dbReference type="ARBA" id="ARBA00006717"/>
    </source>
</evidence>
<dbReference type="EC" id="5.4.2.11" evidence="6 10"/>
<feature type="binding site" evidence="6 8">
    <location>
        <begin position="8"/>
        <end position="15"/>
    </location>
    <ligand>
        <name>substrate</name>
    </ligand>
</feature>
<reference evidence="11" key="1">
    <citation type="submission" date="2023-01" db="EMBL/GenBank/DDBJ databases">
        <title>Complete genome sequence of Planctobacterium marinum strain Dej080120_11.</title>
        <authorList>
            <person name="Ueki S."/>
            <person name="Maruyama F."/>
        </authorList>
    </citation>
    <scope>NUCLEOTIDE SEQUENCE</scope>
    <source>
        <strain evidence="11">Dej080120_11</strain>
    </source>
</reference>
<dbReference type="PROSITE" id="PS00175">
    <property type="entry name" value="PG_MUTASE"/>
    <property type="match status" value="1"/>
</dbReference>
<evidence type="ECO:0000256" key="9">
    <source>
        <dbReference type="PIRSR" id="PIRSR613078-3"/>
    </source>
</evidence>
<feature type="binding site" evidence="6 8">
    <location>
        <begin position="183"/>
        <end position="184"/>
    </location>
    <ligand>
        <name>substrate</name>
    </ligand>
</feature>
<dbReference type="FunFam" id="3.40.50.1240:FF:000003">
    <property type="entry name" value="2,3-bisphosphoglycerate-dependent phosphoglycerate mutase"/>
    <property type="match status" value="1"/>
</dbReference>
<keyword evidence="4 6" id="KW-0324">Glycolysis</keyword>
<organism evidence="11 12">
    <name type="scientific">Planctobacterium marinum</name>
    <dbReference type="NCBI Taxonomy" id="1631968"/>
    <lineage>
        <taxon>Bacteria</taxon>
        <taxon>Pseudomonadati</taxon>
        <taxon>Pseudomonadota</taxon>
        <taxon>Gammaproteobacteria</taxon>
        <taxon>Alteromonadales</taxon>
        <taxon>Alteromonadaceae</taxon>
        <taxon>Planctobacterium</taxon>
    </lineage>
</organism>
<feature type="binding site" evidence="6 8">
    <location>
        <begin position="21"/>
        <end position="22"/>
    </location>
    <ligand>
        <name>substrate</name>
    </ligand>
</feature>
<comment type="pathway">
    <text evidence="6 10">Carbohydrate degradation; glycolysis; pyruvate from D-glyceraldehyde 3-phosphate: step 3/5.</text>
</comment>
<comment type="catalytic activity">
    <reaction evidence="1 6 10">
        <text>(2R)-2-phosphoglycerate = (2R)-3-phosphoglycerate</text>
        <dbReference type="Rhea" id="RHEA:15901"/>
        <dbReference type="ChEBI" id="CHEBI:58272"/>
        <dbReference type="ChEBI" id="CHEBI:58289"/>
        <dbReference type="EC" id="5.4.2.11"/>
    </reaction>
</comment>
<feature type="active site" description="Tele-phosphohistidine intermediate" evidence="6 7">
    <location>
        <position position="9"/>
    </location>
</feature>
<proteinExistence type="inferred from homology"/>
<dbReference type="GO" id="GO:0006094">
    <property type="term" value="P:gluconeogenesis"/>
    <property type="evidence" value="ECO:0007669"/>
    <property type="project" value="UniProtKB-UniRule"/>
</dbReference>
<comment type="subunit">
    <text evidence="6">Homodimer.</text>
</comment>
<feature type="active site" description="Proton donor/acceptor" evidence="6 7">
    <location>
        <position position="87"/>
    </location>
</feature>
<evidence type="ECO:0000256" key="7">
    <source>
        <dbReference type="PIRSR" id="PIRSR613078-1"/>
    </source>
</evidence>
<dbReference type="InterPro" id="IPR029033">
    <property type="entry name" value="His_PPase_superfam"/>
</dbReference>
<dbReference type="InterPro" id="IPR005952">
    <property type="entry name" value="Phosphogly_mut1"/>
</dbReference>
<dbReference type="Gene3D" id="3.40.50.1240">
    <property type="entry name" value="Phosphoglycerate mutase-like"/>
    <property type="match status" value="1"/>
</dbReference>
<feature type="site" description="Transition state stabilizer" evidence="6 9">
    <location>
        <position position="182"/>
    </location>
</feature>
<dbReference type="SUPFAM" id="SSF53254">
    <property type="entry name" value="Phosphoglycerate mutase-like"/>
    <property type="match status" value="1"/>
</dbReference>
<evidence type="ECO:0000256" key="6">
    <source>
        <dbReference type="HAMAP-Rule" id="MF_01039"/>
    </source>
</evidence>
<evidence type="ECO:0000256" key="3">
    <source>
        <dbReference type="ARBA" id="ARBA00022432"/>
    </source>
</evidence>
<name>A0AA48HKU2_9ALTE</name>
<accession>A0AA48HKU2</accession>
<comment type="function">
    <text evidence="6 10">Catalyzes the interconversion of 2-phosphoglycerate and 3-phosphoglycerate.</text>
</comment>
<dbReference type="SMART" id="SM00855">
    <property type="entry name" value="PGAM"/>
    <property type="match status" value="1"/>
</dbReference>
<evidence type="ECO:0000256" key="1">
    <source>
        <dbReference type="ARBA" id="ARBA00000380"/>
    </source>
</evidence>
<evidence type="ECO:0000256" key="4">
    <source>
        <dbReference type="ARBA" id="ARBA00023152"/>
    </source>
</evidence>
<dbReference type="RefSeq" id="WP_338292609.1">
    <property type="nucleotide sequence ID" value="NZ_AP027272.1"/>
</dbReference>
<protein>
    <recommendedName>
        <fullName evidence="6 10">2,3-bisphosphoglycerate-dependent phosphoglycerate mutase</fullName>
        <shortName evidence="6">BPG-dependent PGAM</shortName>
        <shortName evidence="6">PGAM</shortName>
        <shortName evidence="6">Phosphoglyceromutase</shortName>
        <shortName evidence="6">dPGM</shortName>
        <ecNumber evidence="6 10">5.4.2.11</ecNumber>
    </recommendedName>
</protein>
<dbReference type="PIRSF" id="PIRSF000709">
    <property type="entry name" value="6PFK_2-Ptase"/>
    <property type="match status" value="1"/>
</dbReference>
<feature type="binding site" evidence="6 8">
    <location>
        <begin position="114"/>
        <end position="115"/>
    </location>
    <ligand>
        <name>substrate</name>
    </ligand>
</feature>
<dbReference type="InterPro" id="IPR013078">
    <property type="entry name" value="His_Pase_superF_clade-1"/>
</dbReference>
<keyword evidence="12" id="KW-1185">Reference proteome</keyword>
<evidence type="ECO:0000313" key="12">
    <source>
        <dbReference type="Proteomes" id="UP001333710"/>
    </source>
</evidence>
<evidence type="ECO:0000256" key="10">
    <source>
        <dbReference type="RuleBase" id="RU004512"/>
    </source>
</evidence>
<dbReference type="GO" id="GO:0004619">
    <property type="term" value="F:phosphoglycerate mutase activity"/>
    <property type="evidence" value="ECO:0007669"/>
    <property type="project" value="UniProtKB-UniRule"/>
</dbReference>
<dbReference type="EMBL" id="AP027272">
    <property type="protein sequence ID" value="BDX06596.1"/>
    <property type="molecule type" value="Genomic_DNA"/>
</dbReference>
<dbReference type="InterPro" id="IPR001345">
    <property type="entry name" value="PG/BPGM_mutase_AS"/>
</dbReference>
<dbReference type="CDD" id="cd07067">
    <property type="entry name" value="HP_PGM_like"/>
    <property type="match status" value="1"/>
</dbReference>
<evidence type="ECO:0000256" key="8">
    <source>
        <dbReference type="PIRSR" id="PIRSR613078-2"/>
    </source>
</evidence>
<keyword evidence="3 6" id="KW-0312">Gluconeogenesis</keyword>
<dbReference type="NCBIfam" id="NF010713">
    <property type="entry name" value="PRK14115.1"/>
    <property type="match status" value="1"/>
</dbReference>
<keyword evidence="5 6" id="KW-0413">Isomerase</keyword>
<dbReference type="HAMAP" id="MF_01039">
    <property type="entry name" value="PGAM_GpmA"/>
    <property type="match status" value="1"/>
</dbReference>
<evidence type="ECO:0000313" key="11">
    <source>
        <dbReference type="EMBL" id="BDX06596.1"/>
    </source>
</evidence>
<dbReference type="Pfam" id="PF00300">
    <property type="entry name" value="His_Phos_1"/>
    <property type="match status" value="1"/>
</dbReference>
<dbReference type="PANTHER" id="PTHR11931">
    <property type="entry name" value="PHOSPHOGLYCERATE MUTASE"/>
    <property type="match status" value="1"/>
</dbReference>
<feature type="binding site" evidence="6 8">
    <location>
        <position position="98"/>
    </location>
    <ligand>
        <name>substrate</name>
    </ligand>
</feature>
<dbReference type="GO" id="GO:0006096">
    <property type="term" value="P:glycolytic process"/>
    <property type="evidence" value="ECO:0007669"/>
    <property type="project" value="UniProtKB-UniRule"/>
</dbReference>
<comment type="similarity">
    <text evidence="2 6">Belongs to the phosphoglycerate mutase family. BPG-dependent PGAM subfamily.</text>
</comment>
<gene>
    <name evidence="6 11" type="primary">gpmA</name>
    <name evidence="11" type="ORF">MACH26_21170</name>
</gene>
<evidence type="ECO:0000256" key="5">
    <source>
        <dbReference type="ARBA" id="ARBA00023235"/>
    </source>
</evidence>
<dbReference type="NCBIfam" id="TIGR01258">
    <property type="entry name" value="pgm_1"/>
    <property type="match status" value="1"/>
</dbReference>